<dbReference type="OrthoDB" id="75724at2759"/>
<name>A0A1E3HGL6_9TREE</name>
<proteinExistence type="predicted"/>
<dbReference type="CDD" id="cd00170">
    <property type="entry name" value="SEC14"/>
    <property type="match status" value="1"/>
</dbReference>
<dbReference type="InterPro" id="IPR052432">
    <property type="entry name" value="PITP/CRAL-TRIO"/>
</dbReference>
<reference evidence="3 4" key="1">
    <citation type="submission" date="2016-06" db="EMBL/GenBank/DDBJ databases">
        <title>Evolution of pathogenesis and genome organization in the Tremellales.</title>
        <authorList>
            <person name="Cuomo C."/>
            <person name="Litvintseva A."/>
            <person name="Heitman J."/>
            <person name="Chen Y."/>
            <person name="Sun S."/>
            <person name="Springer D."/>
            <person name="Dromer F."/>
            <person name="Young S."/>
            <person name="Zeng Q."/>
            <person name="Chapman S."/>
            <person name="Gujja S."/>
            <person name="Saif S."/>
            <person name="Birren B."/>
        </authorList>
    </citation>
    <scope>NUCLEOTIDE SEQUENCE [LARGE SCALE GENOMIC DNA]</scope>
    <source>
        <strain evidence="3 4">CBS 6039</strain>
    </source>
</reference>
<feature type="compositionally biased region" description="Polar residues" evidence="1">
    <location>
        <begin position="493"/>
        <end position="505"/>
    </location>
</feature>
<dbReference type="AlphaFoldDB" id="A0A1E3HGL6"/>
<feature type="region of interest" description="Disordered" evidence="1">
    <location>
        <begin position="549"/>
        <end position="588"/>
    </location>
</feature>
<sequence length="762" mass="84780">MLEGNTEYTEHLETTRGVQAGLAADVDALSAQEGWDDDTRRGVHEWVGDTASVWRCLRRNRYDTDKTHALLLSTLATRLDMALHSPLPAILPYTDTPLFHILPLPLHTDRQGRPVAVLTVREIRRDDEGRLDDVKEWMWWALEMCRRTTRDWWGGSMWDGSTNRASKKKAMGQGGEGLVLVVDAAGAGYRNLEVDLLPTLLSIGHNNFPGLLEAVYIVNARWTHQSMWSVVKHLLPKSALERVDFIDSKAALEKKFEMGRLPRALGGESDYDFAPSNNPIYTYYSHHPSYPPTIPSANTLSRTSSATSIADIYYSSRNTPLSSLAPSPLMSRRNSSTGHLRRVGSGFRTGYGERLRMTKSRDEKVLLEPVKEGMKKVASAPDVVAVAMPDDNAPASRHLPVFDSSTTTSAAPSPPHQEKHYPHTHSSSAVQRIKSISDFHLYLSPSRLANIDLLSDSDPEDDHPPPPPVPLTQRRKFLRPALLDHDLIPPSGQVPQPQKRPSLQISGVPRHMQDPAADAGRTYSGMLQEHHAKWLKEWTGTREELGLKDREKQMEKPVEPEETKEPVKTISVSPPAGQRPASPVMLEPPSLPTPFPSPLPSPPTTSFSIKPYSSSNPFFGYPVVQSGNSIHPRYPRRKRDLAKTLLFLLMLKLQSWMDALERAVGLNQLHMPGFFRRPSAVRRGMGPSEGLVRSMVGGSLNGNGRGKGSRQVKRKGSWDKDWWWMIIGVLLLRGTWGRLILAPLEALGFGTGEWRGAFGAGG</sequence>
<comment type="caution">
    <text evidence="3">The sequence shown here is derived from an EMBL/GenBank/DDBJ whole genome shotgun (WGS) entry which is preliminary data.</text>
</comment>
<dbReference type="SMART" id="SM00516">
    <property type="entry name" value="SEC14"/>
    <property type="match status" value="1"/>
</dbReference>
<dbReference type="Proteomes" id="UP000094065">
    <property type="component" value="Unassembled WGS sequence"/>
</dbReference>
<dbReference type="GeneID" id="30157933"/>
<feature type="compositionally biased region" description="Basic and acidic residues" evidence="1">
    <location>
        <begin position="549"/>
        <end position="567"/>
    </location>
</feature>
<keyword evidence="4" id="KW-1185">Reference proteome</keyword>
<organism evidence="3 4">
    <name type="scientific">Cryptococcus amylolentus CBS 6039</name>
    <dbReference type="NCBI Taxonomy" id="1295533"/>
    <lineage>
        <taxon>Eukaryota</taxon>
        <taxon>Fungi</taxon>
        <taxon>Dikarya</taxon>
        <taxon>Basidiomycota</taxon>
        <taxon>Agaricomycotina</taxon>
        <taxon>Tremellomycetes</taxon>
        <taxon>Tremellales</taxon>
        <taxon>Cryptococcaceae</taxon>
        <taxon>Cryptococcus</taxon>
    </lineage>
</organism>
<protein>
    <recommendedName>
        <fullName evidence="2">CRAL-TRIO domain-containing protein</fullName>
    </recommendedName>
</protein>
<dbReference type="EMBL" id="AWGJ01000010">
    <property type="protein sequence ID" value="ODN75493.1"/>
    <property type="molecule type" value="Genomic_DNA"/>
</dbReference>
<gene>
    <name evidence="3" type="ORF">L202_06624</name>
</gene>
<feature type="region of interest" description="Disordered" evidence="1">
    <location>
        <begin position="485"/>
        <end position="518"/>
    </location>
</feature>
<feature type="region of interest" description="Disordered" evidence="1">
    <location>
        <begin position="453"/>
        <end position="473"/>
    </location>
</feature>
<dbReference type="PROSITE" id="PS50191">
    <property type="entry name" value="CRAL_TRIO"/>
    <property type="match status" value="1"/>
</dbReference>
<dbReference type="PANTHER" id="PTHR46590">
    <property type="entry name" value="PHOSPHATIDYLINOSITOL TRANSFER PROTEIN CSR1-RELATED"/>
    <property type="match status" value="1"/>
</dbReference>
<evidence type="ECO:0000259" key="2">
    <source>
        <dbReference type="PROSITE" id="PS50191"/>
    </source>
</evidence>
<evidence type="ECO:0000313" key="4">
    <source>
        <dbReference type="Proteomes" id="UP000094065"/>
    </source>
</evidence>
<dbReference type="InterPro" id="IPR036865">
    <property type="entry name" value="CRAL-TRIO_dom_sf"/>
</dbReference>
<evidence type="ECO:0000256" key="1">
    <source>
        <dbReference type="SAM" id="MobiDB-lite"/>
    </source>
</evidence>
<evidence type="ECO:0000313" key="3">
    <source>
        <dbReference type="EMBL" id="ODN75493.1"/>
    </source>
</evidence>
<dbReference type="PANTHER" id="PTHR46590:SF4">
    <property type="entry name" value="CRAL-TRIO DOMAIN-CONTAINING PROTEIN"/>
    <property type="match status" value="1"/>
</dbReference>
<feature type="region of interest" description="Disordered" evidence="1">
    <location>
        <begin position="323"/>
        <end position="347"/>
    </location>
</feature>
<dbReference type="Pfam" id="PF00650">
    <property type="entry name" value="CRAL_TRIO"/>
    <property type="match status" value="1"/>
</dbReference>
<feature type="domain" description="CRAL-TRIO" evidence="2">
    <location>
        <begin position="87"/>
        <end position="273"/>
    </location>
</feature>
<dbReference type="RefSeq" id="XP_018991143.1">
    <property type="nucleotide sequence ID" value="XM_019141168.1"/>
</dbReference>
<dbReference type="Gene3D" id="3.40.525.10">
    <property type="entry name" value="CRAL-TRIO lipid binding domain"/>
    <property type="match status" value="1"/>
</dbReference>
<feature type="non-terminal residue" evidence="3">
    <location>
        <position position="1"/>
    </location>
</feature>
<dbReference type="InterPro" id="IPR001251">
    <property type="entry name" value="CRAL-TRIO_dom"/>
</dbReference>
<dbReference type="SUPFAM" id="SSF52087">
    <property type="entry name" value="CRAL/TRIO domain"/>
    <property type="match status" value="1"/>
</dbReference>
<feature type="region of interest" description="Disordered" evidence="1">
    <location>
        <begin position="390"/>
        <end position="429"/>
    </location>
</feature>
<accession>A0A1E3HGL6</accession>
<dbReference type="STRING" id="1295533.A0A1E3HGL6"/>